<dbReference type="InterPro" id="IPR015262">
    <property type="entry name" value="tRNA_Ile_lys_synt_subst-bd"/>
</dbReference>
<feature type="domain" description="Lysidine-tRNA(Ile) synthetase C-terminal" evidence="9">
    <location>
        <begin position="350"/>
        <end position="415"/>
    </location>
</feature>
<dbReference type="Gene3D" id="3.40.50.620">
    <property type="entry name" value="HUPs"/>
    <property type="match status" value="1"/>
</dbReference>
<proteinExistence type="inferred from homology"/>
<name>I8T3A1_9GAMM</name>
<dbReference type="NCBIfam" id="TIGR02432">
    <property type="entry name" value="lysidine_TilS_N"/>
    <property type="match status" value="1"/>
</dbReference>
<organism evidence="10 11">
    <name type="scientific">Hydrocarboniphaga effusa AP103</name>
    <dbReference type="NCBI Taxonomy" id="1172194"/>
    <lineage>
        <taxon>Bacteria</taxon>
        <taxon>Pseudomonadati</taxon>
        <taxon>Pseudomonadota</taxon>
        <taxon>Gammaproteobacteria</taxon>
        <taxon>Nevskiales</taxon>
        <taxon>Nevskiaceae</taxon>
        <taxon>Hydrocarboniphaga</taxon>
    </lineage>
</organism>
<evidence type="ECO:0000256" key="5">
    <source>
        <dbReference type="ARBA" id="ARBA00022741"/>
    </source>
</evidence>
<dbReference type="CDD" id="cd01992">
    <property type="entry name" value="TilS_N"/>
    <property type="match status" value="1"/>
</dbReference>
<dbReference type="GO" id="GO:0032267">
    <property type="term" value="F:tRNA(Ile)-lysidine synthase activity"/>
    <property type="evidence" value="ECO:0007669"/>
    <property type="project" value="UniProtKB-EC"/>
</dbReference>
<sequence>MMHRMAFDPARLRLTAPTGATRFCVAYSGGGDSTALLLALSTLGLPALRAVHVHHGLQAIADDWVLHCERRCRQLEVPLQVLHVNIEPDDALGPEAAAREARHRALIQALQPGEVLAMAHHRDDQAETFLMRALRGSGVRGLGSMRALRRFGEGWLWRPLLDVRRSELLDWVAARGLDWVDDPHNAEPRYERVRLRREVLPLLHHRWPAATESLAQSAHWCAEADDLLDELAGLDAASVIEAQGLSMRGLAALSAARRRNLLRWHLEQQGLPPAPRTAFARLPELLAAPPDAEPLLSWPGVELRRYRKHLHLMRPLPPAPEGFEVEWDGGAALNLPPGCGELRASAQRRYTVRFASGGERFRTEAGQPSRSLKNLFQERGIPPWKRCRTPLVFEDGELVWVGGLPWQPAEARIEWLHS</sequence>
<dbReference type="Gene3D" id="1.20.59.20">
    <property type="match status" value="1"/>
</dbReference>
<comment type="caution">
    <text evidence="10">The sequence shown here is derived from an EMBL/GenBank/DDBJ whole genome shotgun (WGS) entry which is preliminary data.</text>
</comment>
<evidence type="ECO:0000313" key="11">
    <source>
        <dbReference type="Proteomes" id="UP000003704"/>
    </source>
</evidence>
<dbReference type="SUPFAM" id="SSF52402">
    <property type="entry name" value="Adenine nucleotide alpha hydrolases-like"/>
    <property type="match status" value="1"/>
</dbReference>
<keyword evidence="2 8" id="KW-0963">Cytoplasm</keyword>
<keyword evidence="11" id="KW-1185">Reference proteome</keyword>
<evidence type="ECO:0000259" key="9">
    <source>
        <dbReference type="SMART" id="SM00977"/>
    </source>
</evidence>
<accession>I8T3A1</accession>
<comment type="subcellular location">
    <subcellularLocation>
        <location evidence="1 8">Cytoplasm</location>
    </subcellularLocation>
</comment>
<dbReference type="HAMAP" id="MF_01161">
    <property type="entry name" value="tRNA_Ile_lys_synt"/>
    <property type="match status" value="1"/>
</dbReference>
<evidence type="ECO:0000256" key="6">
    <source>
        <dbReference type="ARBA" id="ARBA00022840"/>
    </source>
</evidence>
<comment type="domain">
    <text evidence="8">The N-terminal region contains the highly conserved SGGXDS motif, predicted to be a P-loop motif involved in ATP binding.</text>
</comment>
<dbReference type="SUPFAM" id="SSF82829">
    <property type="entry name" value="MesJ substrate recognition domain-like"/>
    <property type="match status" value="1"/>
</dbReference>
<evidence type="ECO:0000256" key="7">
    <source>
        <dbReference type="ARBA" id="ARBA00048539"/>
    </source>
</evidence>
<dbReference type="GO" id="GO:0005524">
    <property type="term" value="F:ATP binding"/>
    <property type="evidence" value="ECO:0007669"/>
    <property type="project" value="UniProtKB-UniRule"/>
</dbReference>
<dbReference type="OrthoDB" id="9807403at2"/>
<dbReference type="Pfam" id="PF01171">
    <property type="entry name" value="ATP_bind_3"/>
    <property type="match status" value="1"/>
</dbReference>
<dbReference type="InterPro" id="IPR012796">
    <property type="entry name" value="Lysidine-tRNA-synth_C"/>
</dbReference>
<protein>
    <recommendedName>
        <fullName evidence="8">tRNA(Ile)-lysidine synthase</fullName>
        <ecNumber evidence="8">6.3.4.19</ecNumber>
    </recommendedName>
    <alternativeName>
        <fullName evidence="8">tRNA(Ile)-2-lysyl-cytidine synthase</fullName>
    </alternativeName>
    <alternativeName>
        <fullName evidence="8">tRNA(Ile)-lysidine synthetase</fullName>
    </alternativeName>
</protein>
<dbReference type="SUPFAM" id="SSF56037">
    <property type="entry name" value="PheT/TilS domain"/>
    <property type="match status" value="1"/>
</dbReference>
<dbReference type="GO" id="GO:0006400">
    <property type="term" value="P:tRNA modification"/>
    <property type="evidence" value="ECO:0007669"/>
    <property type="project" value="UniProtKB-UniRule"/>
</dbReference>
<dbReference type="NCBIfam" id="TIGR02433">
    <property type="entry name" value="lysidine_TilS_C"/>
    <property type="match status" value="1"/>
</dbReference>
<evidence type="ECO:0000256" key="1">
    <source>
        <dbReference type="ARBA" id="ARBA00004496"/>
    </source>
</evidence>
<dbReference type="InterPro" id="IPR014729">
    <property type="entry name" value="Rossmann-like_a/b/a_fold"/>
</dbReference>
<feature type="binding site" evidence="8">
    <location>
        <begin position="28"/>
        <end position="33"/>
    </location>
    <ligand>
        <name>ATP</name>
        <dbReference type="ChEBI" id="CHEBI:30616"/>
    </ligand>
</feature>
<evidence type="ECO:0000256" key="3">
    <source>
        <dbReference type="ARBA" id="ARBA00022598"/>
    </source>
</evidence>
<dbReference type="PANTHER" id="PTHR43033">
    <property type="entry name" value="TRNA(ILE)-LYSIDINE SYNTHASE-RELATED"/>
    <property type="match status" value="1"/>
</dbReference>
<dbReference type="STRING" id="1172194.WQQ_46130"/>
<dbReference type="InterPro" id="IPR011063">
    <property type="entry name" value="TilS/TtcA_N"/>
</dbReference>
<dbReference type="PATRIC" id="fig|1172194.4.peg.4473"/>
<evidence type="ECO:0000256" key="2">
    <source>
        <dbReference type="ARBA" id="ARBA00022490"/>
    </source>
</evidence>
<keyword evidence="5 8" id="KW-0547">Nucleotide-binding</keyword>
<comment type="similarity">
    <text evidence="8">Belongs to the tRNA(Ile)-lysidine synthase family.</text>
</comment>
<reference evidence="10 11" key="1">
    <citation type="journal article" date="2012" name="J. Bacteriol.">
        <title>Genome Sequence of n-Alkane-Degrading Hydrocarboniphaga effusa Strain AP103T (ATCC BAA-332T).</title>
        <authorList>
            <person name="Chang H.K."/>
            <person name="Zylstra G.J."/>
            <person name="Chae J.C."/>
        </authorList>
    </citation>
    <scope>NUCLEOTIDE SEQUENCE [LARGE SCALE GENOMIC DNA]</scope>
    <source>
        <strain evidence="10 11">AP103</strain>
    </source>
</reference>
<dbReference type="PANTHER" id="PTHR43033:SF1">
    <property type="entry name" value="TRNA(ILE)-LYSIDINE SYNTHASE-RELATED"/>
    <property type="match status" value="1"/>
</dbReference>
<evidence type="ECO:0000256" key="8">
    <source>
        <dbReference type="HAMAP-Rule" id="MF_01161"/>
    </source>
</evidence>
<keyword evidence="3 8" id="KW-0436">Ligase</keyword>
<dbReference type="AlphaFoldDB" id="I8T3A1"/>
<dbReference type="GO" id="GO:0005737">
    <property type="term" value="C:cytoplasm"/>
    <property type="evidence" value="ECO:0007669"/>
    <property type="project" value="UniProtKB-SubCell"/>
</dbReference>
<dbReference type="InterPro" id="IPR012795">
    <property type="entry name" value="tRNA_Ile_lys_synt_N"/>
</dbReference>
<keyword evidence="4 8" id="KW-0819">tRNA processing</keyword>
<gene>
    <name evidence="8" type="primary">tilS</name>
    <name evidence="10" type="ORF">WQQ_46130</name>
</gene>
<evidence type="ECO:0000313" key="10">
    <source>
        <dbReference type="EMBL" id="EIT68178.1"/>
    </source>
</evidence>
<comment type="function">
    <text evidence="8">Ligates lysine onto the cytidine present at position 34 of the AUA codon-specific tRNA(Ile) that contains the anticodon CAU, in an ATP-dependent manner. Cytidine is converted to lysidine, thus changing the amino acid specificity of the tRNA from methionine to isoleucine.</text>
</comment>
<dbReference type="EC" id="6.3.4.19" evidence="8"/>
<dbReference type="InterPro" id="IPR012094">
    <property type="entry name" value="tRNA_Ile_lys_synt"/>
</dbReference>
<dbReference type="Pfam" id="PF11734">
    <property type="entry name" value="TilS_C"/>
    <property type="match status" value="1"/>
</dbReference>
<evidence type="ECO:0000256" key="4">
    <source>
        <dbReference type="ARBA" id="ARBA00022694"/>
    </source>
</evidence>
<dbReference type="EMBL" id="AKGD01000004">
    <property type="protein sequence ID" value="EIT68178.1"/>
    <property type="molecule type" value="Genomic_DNA"/>
</dbReference>
<comment type="catalytic activity">
    <reaction evidence="7 8">
        <text>cytidine(34) in tRNA(Ile2) + L-lysine + ATP = lysidine(34) in tRNA(Ile2) + AMP + diphosphate + H(+)</text>
        <dbReference type="Rhea" id="RHEA:43744"/>
        <dbReference type="Rhea" id="RHEA-COMP:10625"/>
        <dbReference type="Rhea" id="RHEA-COMP:10670"/>
        <dbReference type="ChEBI" id="CHEBI:15378"/>
        <dbReference type="ChEBI" id="CHEBI:30616"/>
        <dbReference type="ChEBI" id="CHEBI:32551"/>
        <dbReference type="ChEBI" id="CHEBI:33019"/>
        <dbReference type="ChEBI" id="CHEBI:82748"/>
        <dbReference type="ChEBI" id="CHEBI:83665"/>
        <dbReference type="ChEBI" id="CHEBI:456215"/>
        <dbReference type="EC" id="6.3.4.19"/>
    </reaction>
</comment>
<keyword evidence="6 8" id="KW-0067">ATP-binding</keyword>
<dbReference type="Proteomes" id="UP000003704">
    <property type="component" value="Unassembled WGS sequence"/>
</dbReference>
<dbReference type="Pfam" id="PF09179">
    <property type="entry name" value="TilS"/>
    <property type="match status" value="1"/>
</dbReference>
<dbReference type="SMART" id="SM00977">
    <property type="entry name" value="TilS_C"/>
    <property type="match status" value="1"/>
</dbReference>